<evidence type="ECO:0000313" key="2">
    <source>
        <dbReference type="Proteomes" id="UP000001593"/>
    </source>
</evidence>
<gene>
    <name evidence="1" type="ORF">NEMVEDRAFT_v1g98785</name>
</gene>
<evidence type="ECO:0000313" key="1">
    <source>
        <dbReference type="EMBL" id="EDO43145.1"/>
    </source>
</evidence>
<protein>
    <submittedName>
        <fullName evidence="1">Uncharacterized protein</fullName>
    </submittedName>
</protein>
<dbReference type="EMBL" id="DS469557">
    <property type="protein sequence ID" value="EDO43145.1"/>
    <property type="molecule type" value="Genomic_DNA"/>
</dbReference>
<dbReference type="PhylomeDB" id="A7RZG5"/>
<sequence length="163" mass="16491">MNSKTPKMQVASVSVSTSAALKMIDTFDRPGDSEANKTFSRSDKYAWCEDKHGRRIPKAGAFAEAGVGEAKAEYSIFEAAARGPNAGASAEASVLGVKAMATAGIGTASAQAGPIGVKVGLALDTGVGLGVDGFEAKFLGIGFSVGPKTSISLLGNEVSCCIQ</sequence>
<dbReference type="AlphaFoldDB" id="A7RZG5"/>
<accession>A7RZG5</accession>
<proteinExistence type="predicted"/>
<dbReference type="eggNOG" id="ENOG502S2TK">
    <property type="taxonomic scope" value="Eukaryota"/>
</dbReference>
<keyword evidence="2" id="KW-1185">Reference proteome</keyword>
<dbReference type="OMA" id="EFSFNLW"/>
<dbReference type="InParanoid" id="A7RZG5"/>
<dbReference type="Proteomes" id="UP000001593">
    <property type="component" value="Unassembled WGS sequence"/>
</dbReference>
<reference evidence="1 2" key="1">
    <citation type="journal article" date="2007" name="Science">
        <title>Sea anemone genome reveals ancestral eumetazoan gene repertoire and genomic organization.</title>
        <authorList>
            <person name="Putnam N.H."/>
            <person name="Srivastava M."/>
            <person name="Hellsten U."/>
            <person name="Dirks B."/>
            <person name="Chapman J."/>
            <person name="Salamov A."/>
            <person name="Terry A."/>
            <person name="Shapiro H."/>
            <person name="Lindquist E."/>
            <person name="Kapitonov V.V."/>
            <person name="Jurka J."/>
            <person name="Genikhovich G."/>
            <person name="Grigoriev I.V."/>
            <person name="Lucas S.M."/>
            <person name="Steele R.E."/>
            <person name="Finnerty J.R."/>
            <person name="Technau U."/>
            <person name="Martindale M.Q."/>
            <person name="Rokhsar D.S."/>
        </authorList>
    </citation>
    <scope>NUCLEOTIDE SEQUENCE [LARGE SCALE GENOMIC DNA]</scope>
    <source>
        <strain evidence="2">CH2 X CH6</strain>
    </source>
</reference>
<organism evidence="1 2">
    <name type="scientific">Nematostella vectensis</name>
    <name type="common">Starlet sea anemone</name>
    <dbReference type="NCBI Taxonomy" id="45351"/>
    <lineage>
        <taxon>Eukaryota</taxon>
        <taxon>Metazoa</taxon>
        <taxon>Cnidaria</taxon>
        <taxon>Anthozoa</taxon>
        <taxon>Hexacorallia</taxon>
        <taxon>Actiniaria</taxon>
        <taxon>Edwardsiidae</taxon>
        <taxon>Nematostella</taxon>
    </lineage>
</organism>
<name>A7RZG5_NEMVE</name>
<dbReference type="HOGENOM" id="CLU_107626_0_0_1"/>